<dbReference type="AlphaFoldDB" id="A0A923RRB4"/>
<protein>
    <recommendedName>
        <fullName evidence="2">D-ribose pyranase</fullName>
        <ecNumber evidence="2">5.4.99.62</ecNumber>
    </recommendedName>
</protein>
<dbReference type="Gene3D" id="3.40.1650.10">
    <property type="entry name" value="RbsD-like domain"/>
    <property type="match status" value="1"/>
</dbReference>
<evidence type="ECO:0000256" key="2">
    <source>
        <dbReference type="ARBA" id="ARBA00012862"/>
    </source>
</evidence>
<reference evidence="6" key="1">
    <citation type="submission" date="2020-08" db="EMBL/GenBank/DDBJ databases">
        <title>Genome public.</title>
        <authorList>
            <person name="Liu C."/>
            <person name="Sun Q."/>
        </authorList>
    </citation>
    <scope>NUCLEOTIDE SEQUENCE</scope>
    <source>
        <strain evidence="6">NSJ-55</strain>
    </source>
</reference>
<evidence type="ECO:0000256" key="3">
    <source>
        <dbReference type="ARBA" id="ARBA00022490"/>
    </source>
</evidence>
<dbReference type="PANTHER" id="PTHR37831">
    <property type="entry name" value="D-RIBOSE PYRANASE"/>
    <property type="match status" value="1"/>
</dbReference>
<dbReference type="GO" id="GO:0019303">
    <property type="term" value="P:D-ribose catabolic process"/>
    <property type="evidence" value="ECO:0007669"/>
    <property type="project" value="TreeGrafter"/>
</dbReference>
<keyword evidence="7" id="KW-1185">Reference proteome</keyword>
<proteinExistence type="predicted"/>
<dbReference type="InterPro" id="IPR023064">
    <property type="entry name" value="D-ribose_pyranase"/>
</dbReference>
<sequence>MKKTGILNAELVGELAKIRHQDKLVICDIGFPIPKGATVVDVSLAEGIPTFMQVLKAVLNEIIVEDYTIFDFMKQYNTEYYNQIQKFFVNQTHAEVSMPEFVELSREAKLFIRTGEGRPASNILLTSATGVKEMNCKLDIKFDTIL</sequence>
<dbReference type="InterPro" id="IPR023750">
    <property type="entry name" value="RbsD-like_sf"/>
</dbReference>
<comment type="catalytic activity">
    <reaction evidence="1">
        <text>beta-D-ribopyranose = beta-D-ribofuranose</text>
        <dbReference type="Rhea" id="RHEA:25432"/>
        <dbReference type="ChEBI" id="CHEBI:27476"/>
        <dbReference type="ChEBI" id="CHEBI:47002"/>
        <dbReference type="EC" id="5.4.99.62"/>
    </reaction>
</comment>
<accession>A0A923RRB4</accession>
<keyword evidence="4 6" id="KW-0413">Isomerase</keyword>
<dbReference type="InterPro" id="IPR007721">
    <property type="entry name" value="RbsD_FucU"/>
</dbReference>
<dbReference type="GO" id="GO:0062193">
    <property type="term" value="F:D-ribose pyranase activity"/>
    <property type="evidence" value="ECO:0007669"/>
    <property type="project" value="UniProtKB-EC"/>
</dbReference>
<evidence type="ECO:0000256" key="1">
    <source>
        <dbReference type="ARBA" id="ARBA00000223"/>
    </source>
</evidence>
<comment type="caution">
    <text evidence="6">The sequence shown here is derived from an EMBL/GenBank/DDBJ whole genome shotgun (WGS) entry which is preliminary data.</text>
</comment>
<dbReference type="GO" id="GO:0016872">
    <property type="term" value="F:intramolecular lyase activity"/>
    <property type="evidence" value="ECO:0007669"/>
    <property type="project" value="InterPro"/>
</dbReference>
<evidence type="ECO:0000313" key="6">
    <source>
        <dbReference type="EMBL" id="MBC5689523.1"/>
    </source>
</evidence>
<dbReference type="GO" id="GO:0048029">
    <property type="term" value="F:monosaccharide binding"/>
    <property type="evidence" value="ECO:0007669"/>
    <property type="project" value="InterPro"/>
</dbReference>
<evidence type="ECO:0000256" key="5">
    <source>
        <dbReference type="ARBA" id="ARBA00023277"/>
    </source>
</evidence>
<dbReference type="Proteomes" id="UP000652477">
    <property type="component" value="Unassembled WGS sequence"/>
</dbReference>
<dbReference type="GO" id="GO:0005829">
    <property type="term" value="C:cytosol"/>
    <property type="evidence" value="ECO:0007669"/>
    <property type="project" value="TreeGrafter"/>
</dbReference>
<evidence type="ECO:0000313" key="7">
    <source>
        <dbReference type="Proteomes" id="UP000652477"/>
    </source>
</evidence>
<evidence type="ECO:0000256" key="4">
    <source>
        <dbReference type="ARBA" id="ARBA00023235"/>
    </source>
</evidence>
<dbReference type="EC" id="5.4.99.62" evidence="2"/>
<dbReference type="RefSeq" id="WP_186876190.1">
    <property type="nucleotide sequence ID" value="NZ_JACOPF010000002.1"/>
</dbReference>
<organism evidence="6 7">
    <name type="scientific">Mediterraneibacter hominis</name>
    <dbReference type="NCBI Taxonomy" id="2763054"/>
    <lineage>
        <taxon>Bacteria</taxon>
        <taxon>Bacillati</taxon>
        <taxon>Bacillota</taxon>
        <taxon>Clostridia</taxon>
        <taxon>Lachnospirales</taxon>
        <taxon>Lachnospiraceae</taxon>
        <taxon>Mediterraneibacter</taxon>
    </lineage>
</organism>
<dbReference type="NCBIfam" id="NF008761">
    <property type="entry name" value="PRK11797.1"/>
    <property type="match status" value="1"/>
</dbReference>
<gene>
    <name evidence="6" type="primary">rbsD</name>
    <name evidence="6" type="ORF">H8S37_11395</name>
</gene>
<dbReference type="Pfam" id="PF05025">
    <property type="entry name" value="RbsD_FucU"/>
    <property type="match status" value="1"/>
</dbReference>
<dbReference type="PANTHER" id="PTHR37831:SF1">
    <property type="entry name" value="D-RIBOSE PYRANASE"/>
    <property type="match status" value="1"/>
</dbReference>
<dbReference type="SUPFAM" id="SSF102546">
    <property type="entry name" value="RbsD-like"/>
    <property type="match status" value="1"/>
</dbReference>
<keyword evidence="5" id="KW-0119">Carbohydrate metabolism</keyword>
<name>A0A923RRB4_9FIRM</name>
<keyword evidence="3" id="KW-0963">Cytoplasm</keyword>
<dbReference type="EMBL" id="JACOPF010000002">
    <property type="protein sequence ID" value="MBC5689523.1"/>
    <property type="molecule type" value="Genomic_DNA"/>
</dbReference>